<feature type="non-terminal residue" evidence="2">
    <location>
        <position position="1"/>
    </location>
</feature>
<sequence length="100" mass="10715">GGSGWEDVEGVDGDLFFVVLASLNAVTALLPFPSNTSVKMLGHVPSPFSTSVKMLDHVPSPLPLLYFSIDVGLRPFSSHPVLQFRCWVTSLLPFPSGTSV</sequence>
<keyword evidence="1" id="KW-0812">Transmembrane</keyword>
<protein>
    <submittedName>
        <fullName evidence="2">Uncharacterized protein</fullName>
    </submittedName>
</protein>
<name>A0A1B6KCR9_9HEMI</name>
<proteinExistence type="predicted"/>
<reference evidence="2" key="1">
    <citation type="submission" date="2015-11" db="EMBL/GenBank/DDBJ databases">
        <title>De novo transcriptome assembly of four potential Pierce s Disease insect vectors from Arizona vineyards.</title>
        <authorList>
            <person name="Tassone E.E."/>
        </authorList>
    </citation>
    <scope>NUCLEOTIDE SEQUENCE</scope>
</reference>
<evidence type="ECO:0000313" key="2">
    <source>
        <dbReference type="EMBL" id="JAT09205.1"/>
    </source>
</evidence>
<dbReference type="AlphaFoldDB" id="A0A1B6KCR9"/>
<evidence type="ECO:0000256" key="1">
    <source>
        <dbReference type="SAM" id="Phobius"/>
    </source>
</evidence>
<accession>A0A1B6KCR9</accession>
<keyword evidence="1" id="KW-0472">Membrane</keyword>
<gene>
    <name evidence="2" type="ORF">g.12822</name>
</gene>
<feature type="transmembrane region" description="Helical" evidence="1">
    <location>
        <begin position="15"/>
        <end position="32"/>
    </location>
</feature>
<dbReference type="EMBL" id="GEBQ01030772">
    <property type="protein sequence ID" value="JAT09205.1"/>
    <property type="molecule type" value="Transcribed_RNA"/>
</dbReference>
<organism evidence="2">
    <name type="scientific">Graphocephala atropunctata</name>
    <dbReference type="NCBI Taxonomy" id="36148"/>
    <lineage>
        <taxon>Eukaryota</taxon>
        <taxon>Metazoa</taxon>
        <taxon>Ecdysozoa</taxon>
        <taxon>Arthropoda</taxon>
        <taxon>Hexapoda</taxon>
        <taxon>Insecta</taxon>
        <taxon>Pterygota</taxon>
        <taxon>Neoptera</taxon>
        <taxon>Paraneoptera</taxon>
        <taxon>Hemiptera</taxon>
        <taxon>Auchenorrhyncha</taxon>
        <taxon>Membracoidea</taxon>
        <taxon>Cicadellidae</taxon>
        <taxon>Cicadellinae</taxon>
        <taxon>Cicadellini</taxon>
        <taxon>Graphocephala</taxon>
    </lineage>
</organism>
<keyword evidence="1" id="KW-1133">Transmembrane helix</keyword>